<gene>
    <name evidence="2" type="ORF">NDU88_001649</name>
</gene>
<name>A0AAV7P6E8_PLEWA</name>
<evidence type="ECO:0000313" key="2">
    <source>
        <dbReference type="EMBL" id="KAJ1123176.1"/>
    </source>
</evidence>
<evidence type="ECO:0000313" key="3">
    <source>
        <dbReference type="Proteomes" id="UP001066276"/>
    </source>
</evidence>
<dbReference type="Proteomes" id="UP001066276">
    <property type="component" value="Chromosome 7"/>
</dbReference>
<accession>A0AAV7P6E8</accession>
<dbReference type="EMBL" id="JANPWB010000011">
    <property type="protein sequence ID" value="KAJ1123176.1"/>
    <property type="molecule type" value="Genomic_DNA"/>
</dbReference>
<sequence>MASRGRPIQTPAPASVVRLAHLGAAGTAPKNPRTPATRSGTGRQQRLTKKAIIGPPHHRWSCPSDVGLTLPFNCGKKWAGTCCCRQGTASCFFGGVLLSGTQDPCGIR</sequence>
<organism evidence="2 3">
    <name type="scientific">Pleurodeles waltl</name>
    <name type="common">Iberian ribbed newt</name>
    <dbReference type="NCBI Taxonomy" id="8319"/>
    <lineage>
        <taxon>Eukaryota</taxon>
        <taxon>Metazoa</taxon>
        <taxon>Chordata</taxon>
        <taxon>Craniata</taxon>
        <taxon>Vertebrata</taxon>
        <taxon>Euteleostomi</taxon>
        <taxon>Amphibia</taxon>
        <taxon>Batrachia</taxon>
        <taxon>Caudata</taxon>
        <taxon>Salamandroidea</taxon>
        <taxon>Salamandridae</taxon>
        <taxon>Pleurodelinae</taxon>
        <taxon>Pleurodeles</taxon>
    </lineage>
</organism>
<keyword evidence="3" id="KW-1185">Reference proteome</keyword>
<reference evidence="2" key="1">
    <citation type="journal article" date="2022" name="bioRxiv">
        <title>Sequencing and chromosome-scale assembly of the giantPleurodeles waltlgenome.</title>
        <authorList>
            <person name="Brown T."/>
            <person name="Elewa A."/>
            <person name="Iarovenko S."/>
            <person name="Subramanian E."/>
            <person name="Araus A.J."/>
            <person name="Petzold A."/>
            <person name="Susuki M."/>
            <person name="Suzuki K.-i.T."/>
            <person name="Hayashi T."/>
            <person name="Toyoda A."/>
            <person name="Oliveira C."/>
            <person name="Osipova E."/>
            <person name="Leigh N.D."/>
            <person name="Simon A."/>
            <person name="Yun M.H."/>
        </authorList>
    </citation>
    <scope>NUCLEOTIDE SEQUENCE</scope>
    <source>
        <strain evidence="2">20211129_DDA</strain>
        <tissue evidence="2">Liver</tissue>
    </source>
</reference>
<proteinExistence type="predicted"/>
<dbReference type="AlphaFoldDB" id="A0AAV7P6E8"/>
<protein>
    <submittedName>
        <fullName evidence="2">Uncharacterized protein</fullName>
    </submittedName>
</protein>
<feature type="compositionally biased region" description="Polar residues" evidence="1">
    <location>
        <begin position="34"/>
        <end position="45"/>
    </location>
</feature>
<evidence type="ECO:0000256" key="1">
    <source>
        <dbReference type="SAM" id="MobiDB-lite"/>
    </source>
</evidence>
<feature type="region of interest" description="Disordered" evidence="1">
    <location>
        <begin position="22"/>
        <end position="54"/>
    </location>
</feature>
<comment type="caution">
    <text evidence="2">The sequence shown here is derived from an EMBL/GenBank/DDBJ whole genome shotgun (WGS) entry which is preliminary data.</text>
</comment>